<protein>
    <submittedName>
        <fullName evidence="2">DUF4198 domain-containing protein</fullName>
    </submittedName>
</protein>
<gene>
    <name evidence="2" type="ORF">G8E00_05740</name>
</gene>
<evidence type="ECO:0000313" key="3">
    <source>
        <dbReference type="Proteomes" id="UP000502297"/>
    </source>
</evidence>
<feature type="signal peptide" evidence="1">
    <location>
        <begin position="1"/>
        <end position="19"/>
    </location>
</feature>
<name>A0A6G8RU85_9GAMM</name>
<dbReference type="RefSeq" id="WP_166222575.1">
    <property type="nucleotide sequence ID" value="NZ_CP049801.1"/>
</dbReference>
<dbReference type="EMBL" id="CP049801">
    <property type="protein sequence ID" value="QIO05486.1"/>
    <property type="molecule type" value="Genomic_DNA"/>
</dbReference>
<proteinExistence type="predicted"/>
<dbReference type="Pfam" id="PF10670">
    <property type="entry name" value="DUF4198"/>
    <property type="match status" value="1"/>
</dbReference>
<dbReference type="Proteomes" id="UP000502297">
    <property type="component" value="Chromosome"/>
</dbReference>
<dbReference type="KEGG" id="asha:G8E00_05740"/>
<reference evidence="2 3" key="1">
    <citation type="submission" date="2020-03" db="EMBL/GenBank/DDBJ databases">
        <authorList>
            <person name="Zhu W."/>
        </authorList>
    </citation>
    <scope>NUCLEOTIDE SEQUENCE [LARGE SCALE GENOMIC DNA]</scope>
    <source>
        <strain evidence="2 3">323-1</strain>
    </source>
</reference>
<dbReference type="AlphaFoldDB" id="A0A6G8RU85"/>
<evidence type="ECO:0000256" key="1">
    <source>
        <dbReference type="SAM" id="SignalP"/>
    </source>
</evidence>
<dbReference type="InterPro" id="IPR019613">
    <property type="entry name" value="DUF4198"/>
</dbReference>
<feature type="chain" id="PRO_5026072934" evidence="1">
    <location>
        <begin position="20"/>
        <end position="267"/>
    </location>
</feature>
<keyword evidence="3" id="KW-1185">Reference proteome</keyword>
<organism evidence="2 3">
    <name type="scientific">Acinetobacter shaoyimingii</name>
    <dbReference type="NCBI Taxonomy" id="2715164"/>
    <lineage>
        <taxon>Bacteria</taxon>
        <taxon>Pseudomonadati</taxon>
        <taxon>Pseudomonadota</taxon>
        <taxon>Gammaproteobacteria</taxon>
        <taxon>Moraxellales</taxon>
        <taxon>Moraxellaceae</taxon>
        <taxon>Acinetobacter</taxon>
    </lineage>
</organism>
<evidence type="ECO:0000313" key="2">
    <source>
        <dbReference type="EMBL" id="QIO05486.1"/>
    </source>
</evidence>
<sequence>MKNVLITAILSCAVSATWAHQPYLAPLSFSTANAQIPVIAGFAEDALDSEHALKDGTLNVLSPSKQNSTIQSKTTLKSATVFDLLLTEDGTYHVSSKVTFPIQYTRYNNEWRIFVDIPAEQAGALKDREYVIPSDFKNKQVPATETITREWLIQSYLSKNKTTPISTNSSTRLNIQFSVHPNEIKANTPFKLTVKKNNQNLKNAKISIMSQGQSEKQATELNTNALGTAEVKLPQSGAYIIAIHEKIDSKQKPTNEFYSITSISAHP</sequence>
<keyword evidence="1" id="KW-0732">Signal</keyword>
<accession>A0A6G8RU85</accession>